<feature type="signal peptide" evidence="8">
    <location>
        <begin position="1"/>
        <end position="28"/>
    </location>
</feature>
<evidence type="ECO:0000256" key="7">
    <source>
        <dbReference type="ARBA" id="ARBA00023288"/>
    </source>
</evidence>
<comment type="similarity">
    <text evidence="2">Belongs to the bacteroidetes fimbrillin superfamily. FimB/Mfa2 family.</text>
</comment>
<proteinExistence type="inferred from homology"/>
<evidence type="ECO:0000313" key="10">
    <source>
        <dbReference type="Proteomes" id="UP000029723"/>
    </source>
</evidence>
<keyword evidence="5" id="KW-0564">Palmitate</keyword>
<evidence type="ECO:0000256" key="2">
    <source>
        <dbReference type="ARBA" id="ARBA00007248"/>
    </source>
</evidence>
<feature type="chain" id="PRO_5001942797" description="Fimbrillin-A associated anchor protein Mfa1 and Mfa2" evidence="8">
    <location>
        <begin position="29"/>
        <end position="299"/>
    </location>
</feature>
<dbReference type="InterPro" id="IPR014941">
    <property type="entry name" value="FimB/Mfa2/Mfa3"/>
</dbReference>
<comment type="caution">
    <text evidence="9">The sequence shown here is derived from an EMBL/GenBank/DDBJ whole genome shotgun (WGS) entry which is preliminary data.</text>
</comment>
<comment type="subcellular location">
    <subcellularLocation>
        <location evidence="1">Cell outer membrane</location>
    </subcellularLocation>
</comment>
<keyword evidence="3 8" id="KW-0732">Signal</keyword>
<dbReference type="OrthoDB" id="1081401at2"/>
<accession>A0A098YTV1</accession>
<evidence type="ECO:0000256" key="6">
    <source>
        <dbReference type="ARBA" id="ARBA00023237"/>
    </source>
</evidence>
<dbReference type="Proteomes" id="UP000029723">
    <property type="component" value="Unassembled WGS sequence"/>
</dbReference>
<evidence type="ECO:0000313" key="9">
    <source>
        <dbReference type="EMBL" id="KGI22083.1"/>
    </source>
</evidence>
<reference evidence="9 10" key="1">
    <citation type="submission" date="2014-07" db="EMBL/GenBank/DDBJ databases">
        <authorList>
            <person name="McCorrison J."/>
            <person name="Sanka R."/>
            <person name="Torralba M."/>
            <person name="Gillis M."/>
            <person name="Haft D.H."/>
            <person name="Methe B."/>
            <person name="Sutton G."/>
            <person name="Nelson K.E."/>
        </authorList>
    </citation>
    <scope>NUCLEOTIDE SEQUENCE [LARGE SCALE GENOMIC DNA]</scope>
    <source>
        <strain evidence="9 10">S9-PR14</strain>
    </source>
</reference>
<evidence type="ECO:0008006" key="11">
    <source>
        <dbReference type="Google" id="ProtNLM"/>
    </source>
</evidence>
<gene>
    <name evidence="9" type="ORF">HMPREF9304_06560</name>
</gene>
<evidence type="ECO:0000256" key="8">
    <source>
        <dbReference type="SAM" id="SignalP"/>
    </source>
</evidence>
<evidence type="ECO:0000256" key="3">
    <source>
        <dbReference type="ARBA" id="ARBA00022729"/>
    </source>
</evidence>
<evidence type="ECO:0000256" key="5">
    <source>
        <dbReference type="ARBA" id="ARBA00023139"/>
    </source>
</evidence>
<sequence length="299" mass="33764">MMKNLNCTKLIVALFALCFVACEKPVLNDDSSQENPTSEDLYHLTFRMSHYEQIPFEEGLKLSRSTNITKMCTRISLAIFKEGTKVKAIHQSQKDTNFGVIEANLPVGSYQIVAIAHSGDGSATITSPEAISFPKNKLTDTFYYFQNITVGENKTYDLEMKRAVAMFRLITTDKIPDAVQKIKFYYTGGSSTFNAVTGYGCKNSRQTEERSIAKEQRNGQGTFDVFTFPHEKANALKMTVSALNATGDVITEHEFLEVPVKPNQITQYKGAFFQNTSSMEANHFTFFVNEQWTKLEYPY</sequence>
<dbReference type="AlphaFoldDB" id="A0A098YTV1"/>
<name>A0A098YTV1_9BACT</name>
<keyword evidence="7" id="KW-0449">Lipoprotein</keyword>
<keyword evidence="4" id="KW-0472">Membrane</keyword>
<organism evidence="9 10">
    <name type="scientific">Hoylesella timonensis S9-PR14</name>
    <dbReference type="NCBI Taxonomy" id="1401062"/>
    <lineage>
        <taxon>Bacteria</taxon>
        <taxon>Pseudomonadati</taxon>
        <taxon>Bacteroidota</taxon>
        <taxon>Bacteroidia</taxon>
        <taxon>Bacteroidales</taxon>
        <taxon>Prevotellaceae</taxon>
        <taxon>Hoylesella</taxon>
    </lineage>
</organism>
<dbReference type="Pfam" id="PF08842">
    <property type="entry name" value="Mfa2"/>
    <property type="match status" value="1"/>
</dbReference>
<evidence type="ECO:0000256" key="1">
    <source>
        <dbReference type="ARBA" id="ARBA00004442"/>
    </source>
</evidence>
<evidence type="ECO:0000256" key="4">
    <source>
        <dbReference type="ARBA" id="ARBA00023136"/>
    </source>
</evidence>
<protein>
    <recommendedName>
        <fullName evidence="11">Fimbrillin-A associated anchor protein Mfa1 and Mfa2</fullName>
    </recommendedName>
</protein>
<dbReference type="EMBL" id="JRPQ01000089">
    <property type="protein sequence ID" value="KGI22083.1"/>
    <property type="molecule type" value="Genomic_DNA"/>
</dbReference>
<dbReference type="RefSeq" id="WP_052045961.1">
    <property type="nucleotide sequence ID" value="NZ_JRPQ01000089.1"/>
</dbReference>
<keyword evidence="6" id="KW-0998">Cell outer membrane</keyword>
<dbReference type="GO" id="GO:0009279">
    <property type="term" value="C:cell outer membrane"/>
    <property type="evidence" value="ECO:0007669"/>
    <property type="project" value="UniProtKB-SubCell"/>
</dbReference>